<name>F5XRH4_MICPN</name>
<dbReference type="Pfam" id="PF13460">
    <property type="entry name" value="NAD_binding_10"/>
    <property type="match status" value="1"/>
</dbReference>
<evidence type="ECO:0000313" key="2">
    <source>
        <dbReference type="EMBL" id="BAK34664.1"/>
    </source>
</evidence>
<evidence type="ECO:0000313" key="3">
    <source>
        <dbReference type="Proteomes" id="UP000007947"/>
    </source>
</evidence>
<reference evidence="2 3" key="1">
    <citation type="submission" date="2011-05" db="EMBL/GenBank/DDBJ databases">
        <title>Whole genome sequence of Microlunatus phosphovorus NM-1.</title>
        <authorList>
            <person name="Hosoyama A."/>
            <person name="Sasaki K."/>
            <person name="Harada T."/>
            <person name="Igarashi R."/>
            <person name="Kawakoshi A."/>
            <person name="Sasagawa M."/>
            <person name="Fukada J."/>
            <person name="Nakamura S."/>
            <person name="Katano Y."/>
            <person name="Hanada S."/>
            <person name="Kamagata Y."/>
            <person name="Nakamura N."/>
            <person name="Yamazaki S."/>
            <person name="Fujita N."/>
        </authorList>
    </citation>
    <scope>NUCLEOTIDE SEQUENCE [LARGE SCALE GENOMIC DNA]</scope>
    <source>
        <strain evidence="3">ATCC 700054 / DSM 10555 / JCM 9379 / NBRC 101784 / NCIMB 13414 / VKM Ac-1990 / NM-1</strain>
    </source>
</reference>
<proteinExistence type="predicted"/>
<dbReference type="Proteomes" id="UP000007947">
    <property type="component" value="Chromosome"/>
</dbReference>
<dbReference type="HOGENOM" id="CLU_007383_5_1_11"/>
<organism evidence="2 3">
    <name type="scientific">Microlunatus phosphovorus (strain ATCC 700054 / DSM 10555 / JCM 9379 / NBRC 101784 / NCIMB 13414 / VKM Ac-1990 / NM-1)</name>
    <dbReference type="NCBI Taxonomy" id="1032480"/>
    <lineage>
        <taxon>Bacteria</taxon>
        <taxon>Bacillati</taxon>
        <taxon>Actinomycetota</taxon>
        <taxon>Actinomycetes</taxon>
        <taxon>Propionibacteriales</taxon>
        <taxon>Propionibacteriaceae</taxon>
        <taxon>Microlunatus</taxon>
    </lineage>
</organism>
<dbReference type="AlphaFoldDB" id="F5XRH4"/>
<accession>F5XRH4</accession>
<dbReference type="PANTHER" id="PTHR12126:SF11">
    <property type="entry name" value="NADH DEHYDROGENASE [UBIQUINONE] 1 ALPHA SUBCOMPLEX SUBUNIT 9, MITOCHONDRIAL"/>
    <property type="match status" value="1"/>
</dbReference>
<dbReference type="PANTHER" id="PTHR12126">
    <property type="entry name" value="NADH-UBIQUINONE OXIDOREDUCTASE 39 KDA SUBUNIT-RELATED"/>
    <property type="match status" value="1"/>
</dbReference>
<feature type="domain" description="NAD(P)-binding" evidence="1">
    <location>
        <begin position="9"/>
        <end position="137"/>
    </location>
</feature>
<dbReference type="RefSeq" id="WP_013862547.1">
    <property type="nucleotide sequence ID" value="NC_015635.1"/>
</dbReference>
<dbReference type="InterPro" id="IPR051207">
    <property type="entry name" value="ComplexI_NDUFA9_subunit"/>
</dbReference>
<dbReference type="InterPro" id="IPR036291">
    <property type="entry name" value="NAD(P)-bd_dom_sf"/>
</dbReference>
<sequence length="252" mass="27521">MTGPIVVTGGTGTLGRPVVEGLLRSGSTVRVASRRAHPDRDLAYQWAQVDYRSESSTRAAMASADTVVHCANSMRRVLDDQVVRAAVRAEVAHFVYISIVGIDRIPFRYYQNKLATERQLEASGMPYTILRATQFHDLAYQLVAALTKAWIAPLPAGWRVQPVEVGEVADRLVALARQPAAGRVPDFGGPEVRTLPELAASYRSSIGRSPRRVLALPFPGATSAALRHGANLTPDHAVGRVTFEQYLRQEPQ</sequence>
<gene>
    <name evidence="2" type="ordered locus">MLP_16500</name>
</gene>
<dbReference type="KEGG" id="mph:MLP_16500"/>
<dbReference type="InterPro" id="IPR016040">
    <property type="entry name" value="NAD(P)-bd_dom"/>
</dbReference>
<keyword evidence="3" id="KW-1185">Reference proteome</keyword>
<protein>
    <recommendedName>
        <fullName evidence="1">NAD(P)-binding domain-containing protein</fullName>
    </recommendedName>
</protein>
<dbReference type="eggNOG" id="COG0702">
    <property type="taxonomic scope" value="Bacteria"/>
</dbReference>
<dbReference type="EMBL" id="AP012204">
    <property type="protein sequence ID" value="BAK34664.1"/>
    <property type="molecule type" value="Genomic_DNA"/>
</dbReference>
<dbReference type="GO" id="GO:0044877">
    <property type="term" value="F:protein-containing complex binding"/>
    <property type="evidence" value="ECO:0007669"/>
    <property type="project" value="TreeGrafter"/>
</dbReference>
<dbReference type="Gene3D" id="3.40.50.720">
    <property type="entry name" value="NAD(P)-binding Rossmann-like Domain"/>
    <property type="match status" value="1"/>
</dbReference>
<evidence type="ECO:0000259" key="1">
    <source>
        <dbReference type="Pfam" id="PF13460"/>
    </source>
</evidence>
<dbReference type="STRING" id="1032480.MLP_16500"/>
<dbReference type="OrthoDB" id="9771302at2"/>
<dbReference type="SUPFAM" id="SSF51735">
    <property type="entry name" value="NAD(P)-binding Rossmann-fold domains"/>
    <property type="match status" value="1"/>
</dbReference>